<evidence type="ECO:0000313" key="1">
    <source>
        <dbReference type="EMBL" id="KAF7833309.1"/>
    </source>
</evidence>
<gene>
    <name evidence="1" type="ORF">G2W53_015642</name>
</gene>
<dbReference type="AlphaFoldDB" id="A0A835C5Y2"/>
<organism evidence="1 2">
    <name type="scientific">Senna tora</name>
    <dbReference type="NCBI Taxonomy" id="362788"/>
    <lineage>
        <taxon>Eukaryota</taxon>
        <taxon>Viridiplantae</taxon>
        <taxon>Streptophyta</taxon>
        <taxon>Embryophyta</taxon>
        <taxon>Tracheophyta</taxon>
        <taxon>Spermatophyta</taxon>
        <taxon>Magnoliopsida</taxon>
        <taxon>eudicotyledons</taxon>
        <taxon>Gunneridae</taxon>
        <taxon>Pentapetalae</taxon>
        <taxon>rosids</taxon>
        <taxon>fabids</taxon>
        <taxon>Fabales</taxon>
        <taxon>Fabaceae</taxon>
        <taxon>Caesalpinioideae</taxon>
        <taxon>Cassia clade</taxon>
        <taxon>Senna</taxon>
    </lineage>
</organism>
<comment type="caution">
    <text evidence="1">The sequence shown here is derived from an EMBL/GenBank/DDBJ whole genome shotgun (WGS) entry which is preliminary data.</text>
</comment>
<protein>
    <submittedName>
        <fullName evidence="1">Uncharacterized protein</fullName>
    </submittedName>
</protein>
<reference evidence="1" key="1">
    <citation type="submission" date="2020-09" db="EMBL/GenBank/DDBJ databases">
        <title>Genome-Enabled Discovery of Anthraquinone Biosynthesis in Senna tora.</title>
        <authorList>
            <person name="Kang S.-H."/>
            <person name="Pandey R.P."/>
            <person name="Lee C.-M."/>
            <person name="Sim J.-S."/>
            <person name="Jeong J.-T."/>
            <person name="Choi B.-S."/>
            <person name="Jung M."/>
            <person name="Ginzburg D."/>
            <person name="Zhao K."/>
            <person name="Won S.Y."/>
            <person name="Oh T.-J."/>
            <person name="Yu Y."/>
            <person name="Kim N.-H."/>
            <person name="Lee O.R."/>
            <person name="Lee T.-H."/>
            <person name="Bashyal P."/>
            <person name="Kim T.-S."/>
            <person name="Lee W.-H."/>
            <person name="Kawkins C."/>
            <person name="Kim C.-K."/>
            <person name="Kim J.S."/>
            <person name="Ahn B.O."/>
            <person name="Rhee S.Y."/>
            <person name="Sohng J.K."/>
        </authorList>
    </citation>
    <scope>NUCLEOTIDE SEQUENCE</scope>
    <source>
        <tissue evidence="1">Leaf</tissue>
    </source>
</reference>
<dbReference type="Proteomes" id="UP000634136">
    <property type="component" value="Unassembled WGS sequence"/>
</dbReference>
<sequence length="174" mass="19161">MKDQRKVPQGASRVVSAVVREQSAVSMVSPLLLPVGNPISLVPPSLLAPSATEVVDLELAGDVKKENNLVEKSEHRVRDSISAFMTATRMRETKRKTSIQHLLLQLKSAAAPTTSGRSSIHHEQVALLALFRIDLPDNDVRTILDPRAPAEERREVVGAAAATMDLSWRRRCWV</sequence>
<evidence type="ECO:0000313" key="2">
    <source>
        <dbReference type="Proteomes" id="UP000634136"/>
    </source>
</evidence>
<proteinExistence type="predicted"/>
<name>A0A835C5Y2_9FABA</name>
<accession>A0A835C5Y2</accession>
<keyword evidence="2" id="KW-1185">Reference proteome</keyword>
<dbReference type="EMBL" id="JAAIUW010000005">
    <property type="protein sequence ID" value="KAF7833309.1"/>
    <property type="molecule type" value="Genomic_DNA"/>
</dbReference>